<evidence type="ECO:0000259" key="5">
    <source>
        <dbReference type="Pfam" id="PF02775"/>
    </source>
</evidence>
<dbReference type="PANTHER" id="PTHR18968:SF142">
    <property type="entry name" value="ACETOLACTATE SYNTHASE"/>
    <property type="match status" value="1"/>
</dbReference>
<organism evidence="7 8">
    <name type="scientific">Hymenobacter polaris</name>
    <dbReference type="NCBI Taxonomy" id="2682546"/>
    <lineage>
        <taxon>Bacteria</taxon>
        <taxon>Pseudomonadati</taxon>
        <taxon>Bacteroidota</taxon>
        <taxon>Cytophagia</taxon>
        <taxon>Cytophagales</taxon>
        <taxon>Hymenobacteraceae</taxon>
        <taxon>Hymenobacter</taxon>
    </lineage>
</organism>
<dbReference type="GO" id="GO:0000287">
    <property type="term" value="F:magnesium ion binding"/>
    <property type="evidence" value="ECO:0007669"/>
    <property type="project" value="InterPro"/>
</dbReference>
<dbReference type="Gene3D" id="3.40.50.970">
    <property type="match status" value="2"/>
</dbReference>
<dbReference type="InterPro" id="IPR012000">
    <property type="entry name" value="Thiamin_PyroP_enz_cen_dom"/>
</dbReference>
<sequence>MKASDYIARFLEAQGVTHIFEMSGGMITHMLDSLQQLTAIDIVSMHHEQSASFAADAYGRVTGVPGVAMATSGPGATNLLTGIASCFFDSVPAVFITGQVNTFEQKGDRGIRQLGFQETDIASMARPVCKACYEVKDALELPQVLEEAFRVALGDRPGPVLVDIPMNVQRGDIPAPTAGFRRVGREGVPSELTPAVLDELAQALAAASRPLILVGRGVRAAGQVAAFREFVGHVQVPVVASLLGLDALTYDDPYRVGYIGAYGNRWANMALGSSDFILVLGARLDIRQTGADTKYFKEGRTIYHVDCDPAEINNRVTGCRSVVADLADFFALAARYYNPADFDARPEWRAELRDLQAQWPDTQEQPGIVGINPNEFMHALSRSGQGAGYLADVGNHQQWAAQSLELTAEQLFLTSGGLGSMGYALPAALGMCFAAGRQPVVTISGDGGFQMNMQELQTIAHHQLPIKLVVLNNNCLGMIRQFQDSYFEGRYQSTYWGYSAPDFTKIAAAYGIPTLTVSEPDKVAEAAAWLWQNPQQPALLQVMIDTHVNCYPKLAFGRPITEMEPFAKPLEMEGT</sequence>
<dbReference type="InterPro" id="IPR011766">
    <property type="entry name" value="TPP_enzyme_TPP-bd"/>
</dbReference>
<evidence type="ECO:0000259" key="4">
    <source>
        <dbReference type="Pfam" id="PF00205"/>
    </source>
</evidence>
<comment type="similarity">
    <text evidence="1 3">Belongs to the TPP enzyme family.</text>
</comment>
<dbReference type="RefSeq" id="WP_169533761.1">
    <property type="nucleotide sequence ID" value="NZ_JABBGH010000005.1"/>
</dbReference>
<evidence type="ECO:0000313" key="7">
    <source>
        <dbReference type="EMBL" id="NML68056.1"/>
    </source>
</evidence>
<dbReference type="GO" id="GO:0009097">
    <property type="term" value="P:isoleucine biosynthetic process"/>
    <property type="evidence" value="ECO:0007669"/>
    <property type="project" value="TreeGrafter"/>
</dbReference>
<accession>A0A7Y0FPY8</accession>
<dbReference type="Proteomes" id="UP000559626">
    <property type="component" value="Unassembled WGS sequence"/>
</dbReference>
<keyword evidence="2 3" id="KW-0786">Thiamine pyrophosphate</keyword>
<dbReference type="Pfam" id="PF02776">
    <property type="entry name" value="TPP_enzyme_N"/>
    <property type="match status" value="1"/>
</dbReference>
<dbReference type="Pfam" id="PF02775">
    <property type="entry name" value="TPP_enzyme_C"/>
    <property type="match status" value="1"/>
</dbReference>
<dbReference type="EMBL" id="JABBGH010000005">
    <property type="protein sequence ID" value="NML68056.1"/>
    <property type="molecule type" value="Genomic_DNA"/>
</dbReference>
<dbReference type="SUPFAM" id="SSF52467">
    <property type="entry name" value="DHS-like NAD/FAD-binding domain"/>
    <property type="match status" value="1"/>
</dbReference>
<dbReference type="GO" id="GO:0005948">
    <property type="term" value="C:acetolactate synthase complex"/>
    <property type="evidence" value="ECO:0007669"/>
    <property type="project" value="TreeGrafter"/>
</dbReference>
<comment type="caution">
    <text evidence="7">The sequence shown here is derived from an EMBL/GenBank/DDBJ whole genome shotgun (WGS) entry which is preliminary data.</text>
</comment>
<protein>
    <submittedName>
        <fullName evidence="7">Thiamine pyrophosphate-binding protein</fullName>
    </submittedName>
</protein>
<dbReference type="GO" id="GO:0003984">
    <property type="term" value="F:acetolactate synthase activity"/>
    <property type="evidence" value="ECO:0007669"/>
    <property type="project" value="TreeGrafter"/>
</dbReference>
<dbReference type="InterPro" id="IPR045229">
    <property type="entry name" value="TPP_enz"/>
</dbReference>
<proteinExistence type="inferred from homology"/>
<dbReference type="InterPro" id="IPR012001">
    <property type="entry name" value="Thiamin_PyroP_enz_TPP-bd_dom"/>
</dbReference>
<dbReference type="CDD" id="cd07035">
    <property type="entry name" value="TPP_PYR_POX_like"/>
    <property type="match status" value="1"/>
</dbReference>
<evidence type="ECO:0000313" key="8">
    <source>
        <dbReference type="Proteomes" id="UP000559626"/>
    </source>
</evidence>
<dbReference type="GO" id="GO:0050660">
    <property type="term" value="F:flavin adenine dinucleotide binding"/>
    <property type="evidence" value="ECO:0007669"/>
    <property type="project" value="TreeGrafter"/>
</dbReference>
<evidence type="ECO:0000256" key="2">
    <source>
        <dbReference type="ARBA" id="ARBA00023052"/>
    </source>
</evidence>
<dbReference type="GO" id="GO:0009099">
    <property type="term" value="P:L-valine biosynthetic process"/>
    <property type="evidence" value="ECO:0007669"/>
    <property type="project" value="TreeGrafter"/>
</dbReference>
<dbReference type="InterPro" id="IPR029035">
    <property type="entry name" value="DHS-like_NAD/FAD-binding_dom"/>
</dbReference>
<dbReference type="Gene3D" id="3.40.50.1220">
    <property type="entry name" value="TPP-binding domain"/>
    <property type="match status" value="1"/>
</dbReference>
<dbReference type="GO" id="GO:0030976">
    <property type="term" value="F:thiamine pyrophosphate binding"/>
    <property type="evidence" value="ECO:0007669"/>
    <property type="project" value="InterPro"/>
</dbReference>
<feature type="domain" description="Thiamine pyrophosphate enzyme central" evidence="4">
    <location>
        <begin position="197"/>
        <end position="329"/>
    </location>
</feature>
<feature type="domain" description="Thiamine pyrophosphate enzyme TPP-binding" evidence="5">
    <location>
        <begin position="392"/>
        <end position="541"/>
    </location>
</feature>
<feature type="domain" description="Thiamine pyrophosphate enzyme N-terminal TPP-binding" evidence="6">
    <location>
        <begin position="1"/>
        <end position="123"/>
    </location>
</feature>
<dbReference type="FunFam" id="3.40.50.970:FF:000007">
    <property type="entry name" value="Acetolactate synthase"/>
    <property type="match status" value="1"/>
</dbReference>
<dbReference type="Pfam" id="PF00205">
    <property type="entry name" value="TPP_enzyme_M"/>
    <property type="match status" value="1"/>
</dbReference>
<name>A0A7Y0FPY8_9BACT</name>
<keyword evidence="8" id="KW-1185">Reference proteome</keyword>
<dbReference type="PANTHER" id="PTHR18968">
    <property type="entry name" value="THIAMINE PYROPHOSPHATE ENZYMES"/>
    <property type="match status" value="1"/>
</dbReference>
<reference evidence="7 8" key="1">
    <citation type="submission" date="2020-04" db="EMBL/GenBank/DDBJ databases">
        <title>Hymenobacter polaris sp. nov., isolated from Arctic soil.</title>
        <authorList>
            <person name="Dahal R.H."/>
        </authorList>
    </citation>
    <scope>NUCLEOTIDE SEQUENCE [LARGE SCALE GENOMIC DNA]</scope>
    <source>
        <strain evidence="7 8">RP-2-7</strain>
    </source>
</reference>
<gene>
    <name evidence="7" type="ORF">HHL22_22895</name>
</gene>
<dbReference type="SUPFAM" id="SSF52518">
    <property type="entry name" value="Thiamin diphosphate-binding fold (THDP-binding)"/>
    <property type="match status" value="2"/>
</dbReference>
<evidence type="ECO:0000256" key="1">
    <source>
        <dbReference type="ARBA" id="ARBA00007812"/>
    </source>
</evidence>
<dbReference type="InterPro" id="IPR029061">
    <property type="entry name" value="THDP-binding"/>
</dbReference>
<dbReference type="AlphaFoldDB" id="A0A7Y0FPY8"/>
<evidence type="ECO:0000256" key="3">
    <source>
        <dbReference type="RuleBase" id="RU362132"/>
    </source>
</evidence>
<evidence type="ECO:0000259" key="6">
    <source>
        <dbReference type="Pfam" id="PF02776"/>
    </source>
</evidence>